<dbReference type="RefSeq" id="WP_341397994.1">
    <property type="nucleotide sequence ID" value="NZ_JBBUTI010000003.1"/>
</dbReference>
<dbReference type="InterPro" id="IPR011249">
    <property type="entry name" value="Metalloenz_LuxS/M16"/>
</dbReference>
<protein>
    <submittedName>
        <fullName evidence="4">Pitrilysin family protein</fullName>
    </submittedName>
</protein>
<dbReference type="PANTHER" id="PTHR11851:SF49">
    <property type="entry name" value="MITOCHONDRIAL-PROCESSING PEPTIDASE SUBUNIT ALPHA"/>
    <property type="match status" value="1"/>
</dbReference>
<keyword evidence="5" id="KW-1185">Reference proteome</keyword>
<dbReference type="Pfam" id="PF05193">
    <property type="entry name" value="Peptidase_M16_C"/>
    <property type="match status" value="1"/>
</dbReference>
<dbReference type="PANTHER" id="PTHR11851">
    <property type="entry name" value="METALLOPROTEASE"/>
    <property type="match status" value="1"/>
</dbReference>
<gene>
    <name evidence="4" type="ORF">AACH00_05045</name>
</gene>
<feature type="domain" description="Peptidase M16 N-terminal" evidence="2">
    <location>
        <begin position="61"/>
        <end position="197"/>
    </location>
</feature>
<evidence type="ECO:0000259" key="2">
    <source>
        <dbReference type="Pfam" id="PF00675"/>
    </source>
</evidence>
<feature type="domain" description="Peptidase M16 C-terminal" evidence="3">
    <location>
        <begin position="205"/>
        <end position="384"/>
    </location>
</feature>
<evidence type="ECO:0000313" key="5">
    <source>
        <dbReference type="Proteomes" id="UP001379945"/>
    </source>
</evidence>
<dbReference type="SUPFAM" id="SSF63411">
    <property type="entry name" value="LuxS/MPP-like metallohydrolase"/>
    <property type="match status" value="2"/>
</dbReference>
<dbReference type="EMBL" id="JBBUTI010000003">
    <property type="protein sequence ID" value="MEK8045710.1"/>
    <property type="molecule type" value="Genomic_DNA"/>
</dbReference>
<sequence length="457" mass="49929">MTLSLRRRDWLTRLAAFAGTSGLPLATFAAPLLHVPPMTLTRRTLANGLDVVAQPGGAGGSVSVQVWYRVGGKDDPVGRSGFAHLFEHLMFKATRHLKSEQFDRLTEDVGGQNNAFTAEDVTAYQNVVPSHHLERLLWAEAERMSNLSVDDAGFKSERAVVQEEFRQRVLAAPYGRLFEAIAPNAFDVHPYKRPVIGSIEDLDAATLDDVRAFHATYYRPDNAVLIVTGDFDPAELNRWVDRYFAPLKHPAGAVPRVTVKEPVRTASREVALTGPNVPLPATLMIWQGPSARHPDRAALQVAQALLSAGESARMNESLVYRQQVAQSAGFEAQFYTDAGSLVAYAIAAGKQQPKALVKPLMAELERLARGPISAAELDKVRSQLLTTALTARQTPLGRADAIGWAMIHHDDPQAANLALTQLQAVTAADVQRVLRTWVLGRPRTTLSYTAQARKEGA</sequence>
<dbReference type="Pfam" id="PF00675">
    <property type="entry name" value="Peptidase_M16"/>
    <property type="match status" value="1"/>
</dbReference>
<dbReference type="InterPro" id="IPR011765">
    <property type="entry name" value="Pept_M16_N"/>
</dbReference>
<dbReference type="InterPro" id="IPR007863">
    <property type="entry name" value="Peptidase_M16_C"/>
</dbReference>
<dbReference type="InterPro" id="IPR050361">
    <property type="entry name" value="MPP/UQCRC_Complex"/>
</dbReference>
<dbReference type="Proteomes" id="UP001379945">
    <property type="component" value="Unassembled WGS sequence"/>
</dbReference>
<accession>A0ABU9C353</accession>
<name>A0ABU9C353_9BURK</name>
<comment type="caution">
    <text evidence="4">The sequence shown here is derived from an EMBL/GenBank/DDBJ whole genome shotgun (WGS) entry which is preliminary data.</text>
</comment>
<dbReference type="Gene3D" id="3.30.830.10">
    <property type="entry name" value="Metalloenzyme, LuxS/M16 peptidase-like"/>
    <property type="match status" value="2"/>
</dbReference>
<comment type="similarity">
    <text evidence="1">Belongs to the peptidase M16 family.</text>
</comment>
<evidence type="ECO:0000259" key="3">
    <source>
        <dbReference type="Pfam" id="PF05193"/>
    </source>
</evidence>
<evidence type="ECO:0000313" key="4">
    <source>
        <dbReference type="EMBL" id="MEK8045710.1"/>
    </source>
</evidence>
<reference evidence="4 5" key="1">
    <citation type="submission" date="2024-04" db="EMBL/GenBank/DDBJ databases">
        <title>Novel species of the genus Ideonella isolated from streams.</title>
        <authorList>
            <person name="Lu H."/>
        </authorList>
    </citation>
    <scope>NUCLEOTIDE SEQUENCE [LARGE SCALE GENOMIC DNA]</scope>
    <source>
        <strain evidence="4 5">LYT19W</strain>
    </source>
</reference>
<evidence type="ECO:0000256" key="1">
    <source>
        <dbReference type="ARBA" id="ARBA00007261"/>
    </source>
</evidence>
<organism evidence="4 5">
    <name type="scientific">Ideonella margarita</name>
    <dbReference type="NCBI Taxonomy" id="2984191"/>
    <lineage>
        <taxon>Bacteria</taxon>
        <taxon>Pseudomonadati</taxon>
        <taxon>Pseudomonadota</taxon>
        <taxon>Betaproteobacteria</taxon>
        <taxon>Burkholderiales</taxon>
        <taxon>Sphaerotilaceae</taxon>
        <taxon>Ideonella</taxon>
    </lineage>
</organism>
<proteinExistence type="inferred from homology"/>